<organism evidence="1 2">
    <name type="scientific">Trichonephila inaurata madagascariensis</name>
    <dbReference type="NCBI Taxonomy" id="2747483"/>
    <lineage>
        <taxon>Eukaryota</taxon>
        <taxon>Metazoa</taxon>
        <taxon>Ecdysozoa</taxon>
        <taxon>Arthropoda</taxon>
        <taxon>Chelicerata</taxon>
        <taxon>Arachnida</taxon>
        <taxon>Araneae</taxon>
        <taxon>Araneomorphae</taxon>
        <taxon>Entelegynae</taxon>
        <taxon>Araneoidea</taxon>
        <taxon>Nephilidae</taxon>
        <taxon>Trichonephila</taxon>
        <taxon>Trichonephila inaurata</taxon>
    </lineage>
</organism>
<evidence type="ECO:0000313" key="1">
    <source>
        <dbReference type="EMBL" id="GFY47034.1"/>
    </source>
</evidence>
<name>A0A8X6X571_9ARAC</name>
<dbReference type="EMBL" id="BMAV01005728">
    <property type="protein sequence ID" value="GFY47034.1"/>
    <property type="molecule type" value="Genomic_DNA"/>
</dbReference>
<comment type="caution">
    <text evidence="1">The sequence shown here is derived from an EMBL/GenBank/DDBJ whole genome shotgun (WGS) entry which is preliminary data.</text>
</comment>
<dbReference type="AlphaFoldDB" id="A0A8X6X571"/>
<gene>
    <name evidence="1" type="ORF">TNIN_174601</name>
</gene>
<accession>A0A8X6X571</accession>
<dbReference type="Proteomes" id="UP000886998">
    <property type="component" value="Unassembled WGS sequence"/>
</dbReference>
<proteinExistence type="predicted"/>
<protein>
    <submittedName>
        <fullName evidence="1">Uncharacterized protein</fullName>
    </submittedName>
</protein>
<sequence>MFFLTPITSIGAYYFHRIPGNSLTTFTRDLGIDSEFPISKLRKNVYLFVYESNERRTSFQFLPANSRSLQIMGDLPYLSAIRYSALCMRFTTFLMIIS</sequence>
<keyword evidence="2" id="KW-1185">Reference proteome</keyword>
<reference evidence="1" key="1">
    <citation type="submission" date="2020-08" db="EMBL/GenBank/DDBJ databases">
        <title>Multicomponent nature underlies the extraordinary mechanical properties of spider dragline silk.</title>
        <authorList>
            <person name="Kono N."/>
            <person name="Nakamura H."/>
            <person name="Mori M."/>
            <person name="Yoshida Y."/>
            <person name="Ohtoshi R."/>
            <person name="Malay A.D."/>
            <person name="Moran D.A.P."/>
            <person name="Tomita M."/>
            <person name="Numata K."/>
            <person name="Arakawa K."/>
        </authorList>
    </citation>
    <scope>NUCLEOTIDE SEQUENCE</scope>
</reference>
<evidence type="ECO:0000313" key="2">
    <source>
        <dbReference type="Proteomes" id="UP000886998"/>
    </source>
</evidence>